<evidence type="ECO:0000256" key="1">
    <source>
        <dbReference type="ARBA" id="ARBA00004571"/>
    </source>
</evidence>
<keyword evidence="9 11" id="KW-0472">Membrane</keyword>
<keyword evidence="5 11" id="KW-0812">Transmembrane</keyword>
<comment type="subcellular location">
    <subcellularLocation>
        <location evidence="1 11">Cell outer membrane</location>
        <topology evidence="1 11">Multi-pass membrane protein</topology>
    </subcellularLocation>
</comment>
<keyword evidence="7" id="KW-0406">Ion transport</keyword>
<keyword evidence="10 11" id="KW-0998">Cell outer membrane</keyword>
<proteinExistence type="inferred from homology"/>
<keyword evidence="3 11" id="KW-1134">Transmembrane beta strand</keyword>
<dbReference type="InterPro" id="IPR000531">
    <property type="entry name" value="Beta-barrel_TonB"/>
</dbReference>
<dbReference type="Pfam" id="PF07715">
    <property type="entry name" value="Plug"/>
    <property type="match status" value="1"/>
</dbReference>
<dbReference type="InterPro" id="IPR012910">
    <property type="entry name" value="Plug_dom"/>
</dbReference>
<dbReference type="PANTHER" id="PTHR32552:SF81">
    <property type="entry name" value="TONB-DEPENDENT OUTER MEMBRANE RECEPTOR"/>
    <property type="match status" value="1"/>
</dbReference>
<evidence type="ECO:0000313" key="17">
    <source>
        <dbReference type="Proteomes" id="UP000004931"/>
    </source>
</evidence>
<keyword evidence="8 12" id="KW-0798">TonB box</keyword>
<dbReference type="InterPro" id="IPR036942">
    <property type="entry name" value="Beta-barrel_TonB_sf"/>
</dbReference>
<dbReference type="Proteomes" id="UP000004931">
    <property type="component" value="Unassembled WGS sequence"/>
</dbReference>
<evidence type="ECO:0000256" key="4">
    <source>
        <dbReference type="ARBA" id="ARBA00022496"/>
    </source>
</evidence>
<dbReference type="Pfam" id="PF00593">
    <property type="entry name" value="TonB_dep_Rec_b-barrel"/>
    <property type="match status" value="1"/>
</dbReference>
<dbReference type="STRING" id="247633.GP2143_16941"/>
<organism evidence="16 17">
    <name type="scientific">marine gamma proteobacterium HTCC2143</name>
    <dbReference type="NCBI Taxonomy" id="247633"/>
    <lineage>
        <taxon>Bacteria</taxon>
        <taxon>Pseudomonadati</taxon>
        <taxon>Pseudomonadota</taxon>
        <taxon>Gammaproteobacteria</taxon>
        <taxon>Cellvibrionales</taxon>
        <taxon>Spongiibacteraceae</taxon>
        <taxon>BD1-7 clade</taxon>
    </lineage>
</organism>
<dbReference type="GO" id="GO:0009279">
    <property type="term" value="C:cell outer membrane"/>
    <property type="evidence" value="ECO:0007669"/>
    <property type="project" value="UniProtKB-SubCell"/>
</dbReference>
<sequence length="752" mass="81797">MKYRHTTLSLAMASSLLLIPNLSTAEGLTVLEEIVVTARKQNESLVDTPIAVSVIGAEFFEQTGFNSMSDIVKFVPGFDYSPTNTTRANGTRIRGISTFSFSDGFESSVATVIDGVVMGREAQGFFDLYDIESVEVIKGPQGTLFGKNASAGVVNVRTKKPEFEFSGGSDVMFGSDNELRVRGTVTGPLIEDTLAYRLTGSSHVTDGKLNNAFPGQDDVNDKDTWSLRGKLLFQPSDNLSALLTVDTVKEDNACCLPTYLTSNDDIFIIASAYTENAVQLQAALDEFGIKPGEGNRDVAIFDDRINQESEAGGVALELNYGFEGGTQLTSITSWRDWEIDEFNEADQLSNTDINNRNGTEAESTQVSQEFRLFGDMGDSVSYVAGLFYFNEDVDADGSIFVELGSFGLFNTQLQAVRSVETTSAALFGEFTWDVTDRFSLIVGGRYTDEEKKGSYTRTYTPINPNFPQSEFLGAAFTGETIIDDQDFSGRVIGRYNISENVNTYLTLSRGYKGAGIDVAESANLNFVNEEGGLPVLDPEIPTLVELGFKGWFLDKTLSINTALFTQSVEDLQSINRDAAGLTRNISITEILSNGLEADVTYLPPVDGLTLSASLTWLDVKYEKFDDQPALEGADYQGVPEWAVSFIGDYAFKIGDGGWDSFVRAEYYWQDEKNSSAGGEEAFAIDSYGLLNLRAGVTSPSGIYSVVLGVENATGEDYPYFVGGSTFAVLGGSATSQFLGPDRTYRLTVGAKF</sequence>
<keyword evidence="6" id="KW-0408">Iron</keyword>
<gene>
    <name evidence="16" type="ORF">GP2143_16941</name>
</gene>
<feature type="domain" description="TonB-dependent receptor plug" evidence="15">
    <location>
        <begin position="45"/>
        <end position="153"/>
    </location>
</feature>
<evidence type="ECO:0000256" key="5">
    <source>
        <dbReference type="ARBA" id="ARBA00022692"/>
    </source>
</evidence>
<evidence type="ECO:0000256" key="3">
    <source>
        <dbReference type="ARBA" id="ARBA00022452"/>
    </source>
</evidence>
<evidence type="ECO:0000256" key="7">
    <source>
        <dbReference type="ARBA" id="ARBA00023065"/>
    </source>
</evidence>
<dbReference type="SUPFAM" id="SSF56935">
    <property type="entry name" value="Porins"/>
    <property type="match status" value="1"/>
</dbReference>
<feature type="signal peptide" evidence="13">
    <location>
        <begin position="1"/>
        <end position="25"/>
    </location>
</feature>
<keyword evidence="17" id="KW-1185">Reference proteome</keyword>
<dbReference type="GO" id="GO:0006826">
    <property type="term" value="P:iron ion transport"/>
    <property type="evidence" value="ECO:0007669"/>
    <property type="project" value="UniProtKB-KW"/>
</dbReference>
<keyword evidence="2 11" id="KW-0813">Transport</keyword>
<keyword evidence="16" id="KW-0675">Receptor</keyword>
<evidence type="ECO:0000259" key="14">
    <source>
        <dbReference type="Pfam" id="PF00593"/>
    </source>
</evidence>
<dbReference type="Gene3D" id="2.40.170.20">
    <property type="entry name" value="TonB-dependent receptor, beta-barrel domain"/>
    <property type="match status" value="1"/>
</dbReference>
<evidence type="ECO:0000256" key="13">
    <source>
        <dbReference type="SAM" id="SignalP"/>
    </source>
</evidence>
<protein>
    <submittedName>
        <fullName evidence="16">Putative TonB-dependent receptor</fullName>
    </submittedName>
</protein>
<dbReference type="OrthoDB" id="7051185at2"/>
<keyword evidence="13" id="KW-0732">Signal</keyword>
<accession>A0YA08</accession>
<evidence type="ECO:0000313" key="16">
    <source>
        <dbReference type="EMBL" id="EAW32962.1"/>
    </source>
</evidence>
<dbReference type="InterPro" id="IPR039426">
    <property type="entry name" value="TonB-dep_rcpt-like"/>
</dbReference>
<dbReference type="PANTHER" id="PTHR32552">
    <property type="entry name" value="FERRICHROME IRON RECEPTOR-RELATED"/>
    <property type="match status" value="1"/>
</dbReference>
<reference evidence="16 17" key="1">
    <citation type="journal article" date="2010" name="J. Bacteriol.">
        <title>Genome sequence of the oligotrophic marine Gammaproteobacterium HTCC2143, isolated from the Oregon Coast.</title>
        <authorList>
            <person name="Oh H.M."/>
            <person name="Kang I."/>
            <person name="Ferriera S."/>
            <person name="Giovannoni S.J."/>
            <person name="Cho J.C."/>
        </authorList>
    </citation>
    <scope>NUCLEOTIDE SEQUENCE [LARGE SCALE GENOMIC DNA]</scope>
    <source>
        <strain evidence="16 17">HTCC2143</strain>
    </source>
</reference>
<evidence type="ECO:0000256" key="2">
    <source>
        <dbReference type="ARBA" id="ARBA00022448"/>
    </source>
</evidence>
<dbReference type="AlphaFoldDB" id="A0YA08"/>
<evidence type="ECO:0000256" key="6">
    <source>
        <dbReference type="ARBA" id="ARBA00023004"/>
    </source>
</evidence>
<dbReference type="PROSITE" id="PS52016">
    <property type="entry name" value="TONB_DEPENDENT_REC_3"/>
    <property type="match status" value="1"/>
</dbReference>
<evidence type="ECO:0000259" key="15">
    <source>
        <dbReference type="Pfam" id="PF07715"/>
    </source>
</evidence>
<feature type="domain" description="TonB-dependent receptor-like beta-barrel" evidence="14">
    <location>
        <begin position="284"/>
        <end position="711"/>
    </location>
</feature>
<comment type="caution">
    <text evidence="16">The sequence shown here is derived from an EMBL/GenBank/DDBJ whole genome shotgun (WGS) entry which is preliminary data.</text>
</comment>
<evidence type="ECO:0000256" key="12">
    <source>
        <dbReference type="RuleBase" id="RU003357"/>
    </source>
</evidence>
<dbReference type="EMBL" id="AAVT01000001">
    <property type="protein sequence ID" value="EAW32962.1"/>
    <property type="molecule type" value="Genomic_DNA"/>
</dbReference>
<name>A0YA08_9GAMM</name>
<evidence type="ECO:0000256" key="8">
    <source>
        <dbReference type="ARBA" id="ARBA00023077"/>
    </source>
</evidence>
<dbReference type="eggNOG" id="COG4771">
    <property type="taxonomic scope" value="Bacteria"/>
</dbReference>
<evidence type="ECO:0000256" key="11">
    <source>
        <dbReference type="PROSITE-ProRule" id="PRU01360"/>
    </source>
</evidence>
<evidence type="ECO:0000256" key="9">
    <source>
        <dbReference type="ARBA" id="ARBA00023136"/>
    </source>
</evidence>
<comment type="similarity">
    <text evidence="11 12">Belongs to the TonB-dependent receptor family.</text>
</comment>
<keyword evidence="4" id="KW-0410">Iron transport</keyword>
<evidence type="ECO:0000256" key="10">
    <source>
        <dbReference type="ARBA" id="ARBA00023237"/>
    </source>
</evidence>
<feature type="chain" id="PRO_5002630625" evidence="13">
    <location>
        <begin position="26"/>
        <end position="752"/>
    </location>
</feature>